<dbReference type="GO" id="GO:0004803">
    <property type="term" value="F:transposase activity"/>
    <property type="evidence" value="ECO:0007669"/>
    <property type="project" value="InterPro"/>
</dbReference>
<comment type="caution">
    <text evidence="3">The sequence shown here is derived from an EMBL/GenBank/DDBJ whole genome shotgun (WGS) entry which is preliminary data.</text>
</comment>
<evidence type="ECO:0000256" key="1">
    <source>
        <dbReference type="SAM" id="MobiDB-lite"/>
    </source>
</evidence>
<dbReference type="PANTHER" id="PTHR33055">
    <property type="entry name" value="TRANSPOSASE FOR INSERTION SEQUENCE ELEMENT IS1111A"/>
    <property type="match status" value="1"/>
</dbReference>
<sequence length="230" mass="25989">MPTRKLHWDGPNRGCVPQKAAVYPHLVKPFEAMQPVVAVDDDVSHPPLPSDRKSNTHSKNTPAFDVREELYRLLRIDLNAVDGLHANTAQIILSEIGTDMGKWPTEKHFCSWLGLAPHNDITGGRVVRRRTMRVTNRAGQALRMAAQSLNRSQTSLGAFYRRIRARAGPKCAVTATAHKLARIIYHMLKHHQPYAPVGAEEYEQDQRDRAVRQLERRATRLGFALTPKPE</sequence>
<evidence type="ECO:0000313" key="4">
    <source>
        <dbReference type="Proteomes" id="UP000280307"/>
    </source>
</evidence>
<dbReference type="Proteomes" id="UP000280307">
    <property type="component" value="Unassembled WGS sequence"/>
</dbReference>
<dbReference type="EMBL" id="RSAS01000144">
    <property type="protein sequence ID" value="RRR76023.1"/>
    <property type="molecule type" value="Genomic_DNA"/>
</dbReference>
<dbReference type="GO" id="GO:0003677">
    <property type="term" value="F:DNA binding"/>
    <property type="evidence" value="ECO:0007669"/>
    <property type="project" value="InterPro"/>
</dbReference>
<dbReference type="InterPro" id="IPR047650">
    <property type="entry name" value="Transpos_IS110"/>
</dbReference>
<proteinExistence type="predicted"/>
<protein>
    <recommendedName>
        <fullName evidence="2">Transposase IS116/IS110/IS902 C-terminal domain-containing protein</fullName>
    </recommendedName>
</protein>
<evidence type="ECO:0000259" key="2">
    <source>
        <dbReference type="Pfam" id="PF02371"/>
    </source>
</evidence>
<organism evidence="3 4">
    <name type="scientific">Candidatus Viridilinea halotolerans</name>
    <dbReference type="NCBI Taxonomy" id="2491704"/>
    <lineage>
        <taxon>Bacteria</taxon>
        <taxon>Bacillati</taxon>
        <taxon>Chloroflexota</taxon>
        <taxon>Chloroflexia</taxon>
        <taxon>Chloroflexales</taxon>
        <taxon>Chloroflexineae</taxon>
        <taxon>Oscillochloridaceae</taxon>
        <taxon>Candidatus Viridilinea</taxon>
    </lineage>
</organism>
<dbReference type="GO" id="GO:0006313">
    <property type="term" value="P:DNA transposition"/>
    <property type="evidence" value="ECO:0007669"/>
    <property type="project" value="InterPro"/>
</dbReference>
<name>A0A426U7H1_9CHLR</name>
<evidence type="ECO:0000313" key="3">
    <source>
        <dbReference type="EMBL" id="RRR76023.1"/>
    </source>
</evidence>
<feature type="region of interest" description="Disordered" evidence="1">
    <location>
        <begin position="41"/>
        <end position="61"/>
    </location>
</feature>
<dbReference type="InterPro" id="IPR003346">
    <property type="entry name" value="Transposase_20"/>
</dbReference>
<feature type="domain" description="Transposase IS116/IS110/IS902 C-terminal" evidence="2">
    <location>
        <begin position="78"/>
        <end position="160"/>
    </location>
</feature>
<dbReference type="PANTHER" id="PTHR33055:SF13">
    <property type="entry name" value="TRANSPOSASE"/>
    <property type="match status" value="1"/>
</dbReference>
<dbReference type="AlphaFoldDB" id="A0A426U7H1"/>
<reference evidence="3 4" key="1">
    <citation type="submission" date="2018-12" db="EMBL/GenBank/DDBJ databases">
        <title>Genome Sequence of Candidatus Viridilinea halotolerans isolated from saline sulfide-rich spring.</title>
        <authorList>
            <person name="Grouzdev D.S."/>
            <person name="Burganskaya E.I."/>
            <person name="Krutkina M.S."/>
            <person name="Sukhacheva M.V."/>
            <person name="Gorlenko V.M."/>
        </authorList>
    </citation>
    <scope>NUCLEOTIDE SEQUENCE [LARGE SCALE GENOMIC DNA]</scope>
    <source>
        <strain evidence="3">Chok-6</strain>
    </source>
</reference>
<dbReference type="Pfam" id="PF02371">
    <property type="entry name" value="Transposase_20"/>
    <property type="match status" value="1"/>
</dbReference>
<accession>A0A426U7H1</accession>
<gene>
    <name evidence="3" type="ORF">EI684_03665</name>
</gene>